<feature type="transmembrane region" description="Helical" evidence="1">
    <location>
        <begin position="244"/>
        <end position="262"/>
    </location>
</feature>
<dbReference type="EMBL" id="FUXE01000001">
    <property type="protein sequence ID" value="SJZ44209.1"/>
    <property type="molecule type" value="Genomic_DNA"/>
</dbReference>
<keyword evidence="1" id="KW-0472">Membrane</keyword>
<feature type="transmembrane region" description="Helical" evidence="1">
    <location>
        <begin position="208"/>
        <end position="238"/>
    </location>
</feature>
<dbReference type="Pfam" id="PF02517">
    <property type="entry name" value="Rce1-like"/>
    <property type="match status" value="1"/>
</dbReference>
<keyword evidence="3" id="KW-0378">Hydrolase</keyword>
<dbReference type="GO" id="GO:0006508">
    <property type="term" value="P:proteolysis"/>
    <property type="evidence" value="ECO:0007669"/>
    <property type="project" value="UniProtKB-KW"/>
</dbReference>
<dbReference type="PANTHER" id="PTHR43592:SF15">
    <property type="entry name" value="CAAX AMINO TERMINAL PROTEASE FAMILY PROTEIN"/>
    <property type="match status" value="1"/>
</dbReference>
<protein>
    <submittedName>
        <fullName evidence="3">CAAX protease self-immunity</fullName>
    </submittedName>
</protein>
<dbReference type="InterPro" id="IPR003675">
    <property type="entry name" value="Rce1/LyrA-like_dom"/>
</dbReference>
<organism evidence="3 4">
    <name type="scientific">Porphyromonas circumdentaria</name>
    <dbReference type="NCBI Taxonomy" id="29524"/>
    <lineage>
        <taxon>Bacteria</taxon>
        <taxon>Pseudomonadati</taxon>
        <taxon>Bacteroidota</taxon>
        <taxon>Bacteroidia</taxon>
        <taxon>Bacteroidales</taxon>
        <taxon>Porphyromonadaceae</taxon>
        <taxon>Porphyromonas</taxon>
    </lineage>
</organism>
<feature type="transmembrane region" description="Helical" evidence="1">
    <location>
        <begin position="32"/>
        <end position="54"/>
    </location>
</feature>
<name>A0A1T4KP69_9PORP</name>
<reference evidence="4" key="1">
    <citation type="submission" date="2017-02" db="EMBL/GenBank/DDBJ databases">
        <authorList>
            <person name="Varghese N."/>
            <person name="Submissions S."/>
        </authorList>
    </citation>
    <scope>NUCLEOTIDE SEQUENCE [LARGE SCALE GENOMIC DNA]</scope>
    <source>
        <strain evidence="4">ATCC 51356</strain>
    </source>
</reference>
<keyword evidence="3" id="KW-0645">Protease</keyword>
<dbReference type="GO" id="GO:0080120">
    <property type="term" value="P:CAAX-box protein maturation"/>
    <property type="evidence" value="ECO:0007669"/>
    <property type="project" value="UniProtKB-ARBA"/>
</dbReference>
<dbReference type="AlphaFoldDB" id="A0A1T4KP69"/>
<evidence type="ECO:0000259" key="2">
    <source>
        <dbReference type="Pfam" id="PF02517"/>
    </source>
</evidence>
<feature type="transmembrane region" description="Helical" evidence="1">
    <location>
        <begin position="110"/>
        <end position="131"/>
    </location>
</feature>
<accession>A0A1T4KP69</accession>
<feature type="transmembrane region" description="Helical" evidence="1">
    <location>
        <begin position="66"/>
        <end position="89"/>
    </location>
</feature>
<feature type="domain" description="CAAX prenyl protease 2/Lysostaphin resistance protein A-like" evidence="2">
    <location>
        <begin position="170"/>
        <end position="258"/>
    </location>
</feature>
<evidence type="ECO:0000313" key="3">
    <source>
        <dbReference type="EMBL" id="SJZ44209.1"/>
    </source>
</evidence>
<dbReference type="RefSeq" id="WP_184227835.1">
    <property type="nucleotide sequence ID" value="NZ_FUXE01000001.1"/>
</dbReference>
<keyword evidence="1" id="KW-1133">Transmembrane helix</keyword>
<proteinExistence type="predicted"/>
<gene>
    <name evidence="3" type="ORF">SAMN02745171_00131</name>
</gene>
<dbReference type="STRING" id="29524.SAMN02745171_00131"/>
<feature type="transmembrane region" description="Helical" evidence="1">
    <location>
        <begin position="170"/>
        <end position="188"/>
    </location>
</feature>
<evidence type="ECO:0000313" key="4">
    <source>
        <dbReference type="Proteomes" id="UP000190121"/>
    </source>
</evidence>
<keyword evidence="1" id="KW-0812">Transmembrane</keyword>
<dbReference type="Proteomes" id="UP000190121">
    <property type="component" value="Unassembled WGS sequence"/>
</dbReference>
<dbReference type="PANTHER" id="PTHR43592">
    <property type="entry name" value="CAAX AMINO TERMINAL PROTEASE"/>
    <property type="match status" value="1"/>
</dbReference>
<sequence length="263" mass="29333">MQKGNIELKVGLKGHCSESYIQEIKGLTGSNLLRSCLLFLALTLLALSISNLWAIYVPSRTLFDRLLHSAVSSALTFGIVPFVFTYLQIDKGCRKDFLGLKPINIPSLSFLIKLIVASLVGFGLIALTSYASNILIEHWSGTWGDYLRALQKQAESIAFFIKQPTTLSLSIFRILVISLLTGFVEELYMRGTLQPLLIRLTKSSHWGIVLTAIIFALLHLSPAHLLPIFIYGLIFGYWRHYTGSLYPGIILHVSNNLLTLLLP</sequence>
<evidence type="ECO:0000256" key="1">
    <source>
        <dbReference type="SAM" id="Phobius"/>
    </source>
</evidence>
<dbReference type="GO" id="GO:0004175">
    <property type="term" value="F:endopeptidase activity"/>
    <property type="evidence" value="ECO:0007669"/>
    <property type="project" value="UniProtKB-ARBA"/>
</dbReference>
<keyword evidence="4" id="KW-1185">Reference proteome</keyword>